<gene>
    <name evidence="4" type="ORF">CBR_g35025</name>
</gene>
<protein>
    <submittedName>
        <fullName evidence="4">Uncharacterized protein</fullName>
    </submittedName>
</protein>
<keyword evidence="3" id="KW-0472">Membrane</keyword>
<proteinExistence type="predicted"/>
<evidence type="ECO:0000313" key="5">
    <source>
        <dbReference type="Proteomes" id="UP000265515"/>
    </source>
</evidence>
<keyword evidence="3" id="KW-1133">Transmembrane helix</keyword>
<evidence type="ECO:0000256" key="3">
    <source>
        <dbReference type="SAM" id="Phobius"/>
    </source>
</evidence>
<feature type="transmembrane region" description="Helical" evidence="3">
    <location>
        <begin position="188"/>
        <end position="210"/>
    </location>
</feature>
<dbReference type="SMART" id="SM00698">
    <property type="entry name" value="MORN"/>
    <property type="match status" value="7"/>
</dbReference>
<dbReference type="FunFam" id="2.20.110.10:FF:000002">
    <property type="entry name" value="Phosphatidylinositol 4-phosphate 5-kinase 8"/>
    <property type="match status" value="3"/>
</dbReference>
<evidence type="ECO:0000256" key="1">
    <source>
        <dbReference type="ARBA" id="ARBA00022737"/>
    </source>
</evidence>
<dbReference type="PANTHER" id="PTHR23084">
    <property type="entry name" value="PHOSPHATIDYLINOSITOL-4-PHOSPHATE 5-KINASE RELATED"/>
    <property type="match status" value="1"/>
</dbReference>
<dbReference type="EMBL" id="BFEA01000414">
    <property type="protein sequence ID" value="GBG82659.1"/>
    <property type="molecule type" value="Genomic_DNA"/>
</dbReference>
<comment type="caution">
    <text evidence="4">The sequence shown here is derived from an EMBL/GenBank/DDBJ whole genome shotgun (WGS) entry which is preliminary data.</text>
</comment>
<keyword evidence="3" id="KW-0812">Transmembrane</keyword>
<dbReference type="Pfam" id="PF02493">
    <property type="entry name" value="MORN"/>
    <property type="match status" value="7"/>
</dbReference>
<evidence type="ECO:0000313" key="4">
    <source>
        <dbReference type="EMBL" id="GBG82659.1"/>
    </source>
</evidence>
<dbReference type="Proteomes" id="UP000265515">
    <property type="component" value="Unassembled WGS sequence"/>
</dbReference>
<evidence type="ECO:0000256" key="2">
    <source>
        <dbReference type="SAM" id="MobiDB-lite"/>
    </source>
</evidence>
<dbReference type="AlphaFoldDB" id="A0A388LK28"/>
<dbReference type="STRING" id="69332.A0A388LK28"/>
<dbReference type="InterPro" id="IPR003409">
    <property type="entry name" value="MORN"/>
</dbReference>
<name>A0A388LK28_CHABU</name>
<dbReference type="GO" id="GO:0016020">
    <property type="term" value="C:membrane"/>
    <property type="evidence" value="ECO:0007669"/>
    <property type="project" value="UniProtKB-ARBA"/>
</dbReference>
<feature type="transmembrane region" description="Helical" evidence="3">
    <location>
        <begin position="230"/>
        <end position="254"/>
    </location>
</feature>
<feature type="compositionally biased region" description="Gly residues" evidence="2">
    <location>
        <begin position="112"/>
        <end position="126"/>
    </location>
</feature>
<organism evidence="4 5">
    <name type="scientific">Chara braunii</name>
    <name type="common">Braun's stonewort</name>
    <dbReference type="NCBI Taxonomy" id="69332"/>
    <lineage>
        <taxon>Eukaryota</taxon>
        <taxon>Viridiplantae</taxon>
        <taxon>Streptophyta</taxon>
        <taxon>Charophyceae</taxon>
        <taxon>Charales</taxon>
        <taxon>Characeae</taxon>
        <taxon>Chara</taxon>
    </lineage>
</organism>
<dbReference type="Gramene" id="GBG82659">
    <property type="protein sequence ID" value="GBG82659"/>
    <property type="gene ID" value="CBR_g35025"/>
</dbReference>
<feature type="region of interest" description="Disordered" evidence="2">
    <location>
        <begin position="112"/>
        <end position="134"/>
    </location>
</feature>
<accession>A0A388LK28</accession>
<dbReference type="PANTHER" id="PTHR23084:SF179">
    <property type="entry name" value="OS10G0565000 PROTEIN"/>
    <property type="match status" value="1"/>
</dbReference>
<keyword evidence="5" id="KW-1185">Reference proteome</keyword>
<reference evidence="4 5" key="1">
    <citation type="journal article" date="2018" name="Cell">
        <title>The Chara Genome: Secondary Complexity and Implications for Plant Terrestrialization.</title>
        <authorList>
            <person name="Nishiyama T."/>
            <person name="Sakayama H."/>
            <person name="Vries J.D."/>
            <person name="Buschmann H."/>
            <person name="Saint-Marcoux D."/>
            <person name="Ullrich K.K."/>
            <person name="Haas F.B."/>
            <person name="Vanderstraeten L."/>
            <person name="Becker D."/>
            <person name="Lang D."/>
            <person name="Vosolsobe S."/>
            <person name="Rombauts S."/>
            <person name="Wilhelmsson P.K.I."/>
            <person name="Janitza P."/>
            <person name="Kern R."/>
            <person name="Heyl A."/>
            <person name="Rumpler F."/>
            <person name="Villalobos L.I.A.C."/>
            <person name="Clay J.M."/>
            <person name="Skokan R."/>
            <person name="Toyoda A."/>
            <person name="Suzuki Y."/>
            <person name="Kagoshima H."/>
            <person name="Schijlen E."/>
            <person name="Tajeshwar N."/>
            <person name="Catarino B."/>
            <person name="Hetherington A.J."/>
            <person name="Saltykova A."/>
            <person name="Bonnot C."/>
            <person name="Breuninger H."/>
            <person name="Symeonidi A."/>
            <person name="Radhakrishnan G.V."/>
            <person name="Van Nieuwerburgh F."/>
            <person name="Deforce D."/>
            <person name="Chang C."/>
            <person name="Karol K.G."/>
            <person name="Hedrich R."/>
            <person name="Ulvskov P."/>
            <person name="Glockner G."/>
            <person name="Delwiche C.F."/>
            <person name="Petrasek J."/>
            <person name="Van de Peer Y."/>
            <person name="Friml J."/>
            <person name="Beilby M."/>
            <person name="Dolan L."/>
            <person name="Kohara Y."/>
            <person name="Sugano S."/>
            <person name="Fujiyama A."/>
            <person name="Delaux P.-M."/>
            <person name="Quint M."/>
            <person name="TheiBen G."/>
            <person name="Hagemann M."/>
            <person name="Harholt J."/>
            <person name="Dunand C."/>
            <person name="Zachgo S."/>
            <person name="Langdale J."/>
            <person name="Maumus F."/>
            <person name="Straeten D.V.D."/>
            <person name="Gould S.B."/>
            <person name="Rensing S.A."/>
        </authorList>
    </citation>
    <scope>NUCLEOTIDE SEQUENCE [LARGE SCALE GENOMIC DNA]</scope>
    <source>
        <strain evidence="4 5">S276</strain>
    </source>
</reference>
<dbReference type="SUPFAM" id="SSF82185">
    <property type="entry name" value="Histone H3 K4-specific methyltransferase SET7/9 N-terminal domain"/>
    <property type="match status" value="2"/>
</dbReference>
<keyword evidence="1" id="KW-0677">Repeat</keyword>
<dbReference type="OrthoDB" id="437960at2759"/>
<dbReference type="Gene3D" id="2.20.110.10">
    <property type="entry name" value="Histone H3 K4-specific methyltransferase SET7/9 N-terminal domain"/>
    <property type="match status" value="4"/>
</dbReference>
<sequence length="606" mass="64131">MVVLWRLVGAAERPATSWSCHALRQAEFHGALMSWGEGVEYCAGGQSKAWYLMAASGGGSSLQQECGAGDGAMRDATISILSSIQSPRLRGSSVRQDPHRIWEGGLIVGQRADGGGSGGGSGGGAGMKPPSMLGRSSSSLIRSQTVTVGICGLAAAGPVTPAYGGGSPSVSAQGSSTQSARDRRLLEAASLSSFMPLVLVAVCIFIWFVMRAGDQPTWKDLLNPSEASAGQSWLEFAILLACFFAAVLACRMAVPYLRVLMLRVSSGSSFTRTIVMTPKGLHLLPVVLRRNGSGGGGAGGAEEAGKLSLCKADYGSIPHSSSSGSGSDSGGVATTLSSTPRSIRATASGVHTYTNGDRYEGEFYQGKCSGCGVYYFAMSGRYEGEWVDGKYDGNGVETWSRGSRYRGQYRQGLRDGYGVYRFYTGDVYAGEWSKGQSHGIGMQTCADGSRYIGEFQWGAKHGYGKYIFRNGDTYAGEYFCDKMHGYGCYHFSNGHRYEGAWHEGRKQGLGLYTFRNGETRAGNWHLGALETRSTQSAPPNSPTAVNHSRVLHAVQEARRAAAKAEALPTNQDRVSKAVAAANRAALAARVAAVKAAAQRARIGGLM</sequence>